<evidence type="ECO:0000256" key="1">
    <source>
        <dbReference type="SAM" id="MobiDB-lite"/>
    </source>
</evidence>
<feature type="region of interest" description="Disordered" evidence="1">
    <location>
        <begin position="36"/>
        <end position="61"/>
    </location>
</feature>
<dbReference type="EMBL" id="BSDX01000001">
    <property type="protein sequence ID" value="GLI53139.1"/>
    <property type="molecule type" value="Genomic_DNA"/>
</dbReference>
<evidence type="ECO:0000313" key="3">
    <source>
        <dbReference type="Proteomes" id="UP001144297"/>
    </source>
</evidence>
<keyword evidence="3" id="KW-1185">Reference proteome</keyword>
<comment type="caution">
    <text evidence="2">The sequence shown here is derived from an EMBL/GenBank/DDBJ whole genome shotgun (WGS) entry which is preliminary data.</text>
</comment>
<accession>A0A9W6GDB4</accession>
<dbReference type="Proteomes" id="UP001144297">
    <property type="component" value="Unassembled WGS sequence"/>
</dbReference>
<protein>
    <submittedName>
        <fullName evidence="2">Uncharacterized protein</fullName>
    </submittedName>
</protein>
<organism evidence="2 3">
    <name type="scientific">Thermodesulfovibrio yellowstonii</name>
    <dbReference type="NCBI Taxonomy" id="28262"/>
    <lineage>
        <taxon>Bacteria</taxon>
        <taxon>Pseudomonadati</taxon>
        <taxon>Nitrospirota</taxon>
        <taxon>Thermodesulfovibrionia</taxon>
        <taxon>Thermodesulfovibrionales</taxon>
        <taxon>Thermodesulfovibrionaceae</taxon>
        <taxon>Thermodesulfovibrio</taxon>
    </lineage>
</organism>
<feature type="compositionally biased region" description="Basic and acidic residues" evidence="1">
    <location>
        <begin position="42"/>
        <end position="51"/>
    </location>
</feature>
<name>A0A9W6GDB4_9BACT</name>
<proteinExistence type="predicted"/>
<gene>
    <name evidence="2" type="ORF">TISLANDTSLP1_08320</name>
</gene>
<reference evidence="2" key="1">
    <citation type="submission" date="2022-12" db="EMBL/GenBank/DDBJ databases">
        <title>Reference genome sequencing for broad-spectrum identification of bacterial and archaeal isolates by mass spectrometry.</title>
        <authorList>
            <person name="Sekiguchi Y."/>
            <person name="Tourlousse D.M."/>
        </authorList>
    </citation>
    <scope>NUCLEOTIDE SEQUENCE</scope>
    <source>
        <strain evidence="2">TSL-P1</strain>
    </source>
</reference>
<dbReference type="AlphaFoldDB" id="A0A9W6GDB4"/>
<sequence>MINLKFNKNLFNLFLSFRAEGEESLSVFLEKKGIDSSLAKPPRNDRKKGEMTDGEGGIVDK</sequence>
<evidence type="ECO:0000313" key="2">
    <source>
        <dbReference type="EMBL" id="GLI53139.1"/>
    </source>
</evidence>